<accession>A0ABR3Y3J0</accession>
<dbReference type="Proteomes" id="UP001583177">
    <property type="component" value="Unassembled WGS sequence"/>
</dbReference>
<evidence type="ECO:0000313" key="3">
    <source>
        <dbReference type="Proteomes" id="UP001583177"/>
    </source>
</evidence>
<reference evidence="2 3" key="1">
    <citation type="journal article" date="2024" name="IMA Fungus">
        <title>IMA Genome - F19 : A genome assembly and annotation guide to empower mycologists, including annotated draft genome sequences of Ceratocystis pirilliformis, Diaporthe australafricana, Fusarium ophioides, Paecilomyces lecythidis, and Sporothrix stenoceras.</title>
        <authorList>
            <person name="Aylward J."/>
            <person name="Wilson A.M."/>
            <person name="Visagie C.M."/>
            <person name="Spraker J."/>
            <person name="Barnes I."/>
            <person name="Buitendag C."/>
            <person name="Ceriani C."/>
            <person name="Del Mar Angel L."/>
            <person name="du Plessis D."/>
            <person name="Fuchs T."/>
            <person name="Gasser K."/>
            <person name="Kramer D."/>
            <person name="Li W."/>
            <person name="Munsamy K."/>
            <person name="Piso A."/>
            <person name="Price J.L."/>
            <person name="Sonnekus B."/>
            <person name="Thomas C."/>
            <person name="van der Nest A."/>
            <person name="van Dijk A."/>
            <person name="van Heerden A."/>
            <person name="van Vuuren N."/>
            <person name="Yilmaz N."/>
            <person name="Duong T.A."/>
            <person name="van der Merwe N.A."/>
            <person name="Wingfield M.J."/>
            <person name="Wingfield B.D."/>
        </authorList>
    </citation>
    <scope>NUCLEOTIDE SEQUENCE [LARGE SCALE GENOMIC DNA]</scope>
    <source>
        <strain evidence="2 3">CMW 18300</strain>
    </source>
</reference>
<name>A0ABR3Y3J0_9PEZI</name>
<evidence type="ECO:0000256" key="1">
    <source>
        <dbReference type="SAM" id="MobiDB-lite"/>
    </source>
</evidence>
<evidence type="ECO:0000313" key="2">
    <source>
        <dbReference type="EMBL" id="KAL1882865.1"/>
    </source>
</evidence>
<protein>
    <submittedName>
        <fullName evidence="2">Uncharacterized protein</fullName>
    </submittedName>
</protein>
<organism evidence="2 3">
    <name type="scientific">Diaporthe australafricana</name>
    <dbReference type="NCBI Taxonomy" id="127596"/>
    <lineage>
        <taxon>Eukaryota</taxon>
        <taxon>Fungi</taxon>
        <taxon>Dikarya</taxon>
        <taxon>Ascomycota</taxon>
        <taxon>Pezizomycotina</taxon>
        <taxon>Sordariomycetes</taxon>
        <taxon>Sordariomycetidae</taxon>
        <taxon>Diaporthales</taxon>
        <taxon>Diaporthaceae</taxon>
        <taxon>Diaporthe</taxon>
    </lineage>
</organism>
<sequence>MTVSSAPTTTSSSSSGAPASLELEKGIFAAPRLALEPKDRSAWDKLQPRLQDTINNTLKIQQGLESTISCEFMMGGPGPNQLKPTVFLVCCHEAYRKQLRAILKRQKWMREYGYQCVVIVDAIWKPSLGSLDDIPDLLSIPVQAYLPNNKSTLCGLQAQARSRPNDAPVKFTIGGVLLIDNKACGLTVGHVAEKLIPPQDGNNDDGDIDDVDGDDDDDDDDDNDESAMGHGSSSPFIKFEDADSVGMTGLSSPKEDLSVAQPQDEASRDESTPLPNSESGQIQSEHDWHQFGYFDASTTARSTVSCSRLDWSLVSLDPGLETVHRPLINTLEMPTGDRIFINNFLEKSAIKGCEVWIYAGSKGLVRGWLLDSAALLHQDGKTFPVLQVISDKPLGTWSS</sequence>
<gene>
    <name evidence="2" type="ORF">Daus18300_000503</name>
</gene>
<feature type="region of interest" description="Disordered" evidence="1">
    <location>
        <begin position="195"/>
        <end position="283"/>
    </location>
</feature>
<keyword evidence="3" id="KW-1185">Reference proteome</keyword>
<feature type="compositionally biased region" description="Acidic residues" evidence="1">
    <location>
        <begin position="202"/>
        <end position="225"/>
    </location>
</feature>
<proteinExistence type="predicted"/>
<comment type="caution">
    <text evidence="2">The sequence shown here is derived from an EMBL/GenBank/DDBJ whole genome shotgun (WGS) entry which is preliminary data.</text>
</comment>
<feature type="compositionally biased region" description="Polar residues" evidence="1">
    <location>
        <begin position="273"/>
        <end position="283"/>
    </location>
</feature>
<dbReference type="EMBL" id="JAWRVE010000003">
    <property type="protein sequence ID" value="KAL1882865.1"/>
    <property type="molecule type" value="Genomic_DNA"/>
</dbReference>